<keyword evidence="2" id="KW-1185">Reference proteome</keyword>
<protein>
    <submittedName>
        <fullName evidence="1">Uncharacterized protein</fullName>
    </submittedName>
</protein>
<proteinExistence type="predicted"/>
<feature type="non-terminal residue" evidence="1">
    <location>
        <position position="1"/>
    </location>
</feature>
<dbReference type="EMBL" id="CAMGYJ010000007">
    <property type="protein sequence ID" value="CAI0443781.1"/>
    <property type="molecule type" value="Genomic_DNA"/>
</dbReference>
<dbReference type="Proteomes" id="UP001154282">
    <property type="component" value="Unassembled WGS sequence"/>
</dbReference>
<comment type="caution">
    <text evidence="1">The sequence shown here is derived from an EMBL/GenBank/DDBJ whole genome shotgun (WGS) entry which is preliminary data.</text>
</comment>
<dbReference type="AlphaFoldDB" id="A0AAV0MBA3"/>
<reference evidence="1" key="1">
    <citation type="submission" date="2022-08" db="EMBL/GenBank/DDBJ databases">
        <authorList>
            <person name="Gutierrez-Valencia J."/>
        </authorList>
    </citation>
    <scope>NUCLEOTIDE SEQUENCE</scope>
</reference>
<sequence>VTEKSALFACLDHVQLKQGKTDSNTIFPGLFQPKGDLPDAEEYYHRATQVEPGDAMLSANMLALSGNR</sequence>
<evidence type="ECO:0000313" key="2">
    <source>
        <dbReference type="Proteomes" id="UP001154282"/>
    </source>
</evidence>
<evidence type="ECO:0000313" key="1">
    <source>
        <dbReference type="EMBL" id="CAI0443781.1"/>
    </source>
</evidence>
<accession>A0AAV0MBA3</accession>
<organism evidence="1 2">
    <name type="scientific">Linum tenue</name>
    <dbReference type="NCBI Taxonomy" id="586396"/>
    <lineage>
        <taxon>Eukaryota</taxon>
        <taxon>Viridiplantae</taxon>
        <taxon>Streptophyta</taxon>
        <taxon>Embryophyta</taxon>
        <taxon>Tracheophyta</taxon>
        <taxon>Spermatophyta</taxon>
        <taxon>Magnoliopsida</taxon>
        <taxon>eudicotyledons</taxon>
        <taxon>Gunneridae</taxon>
        <taxon>Pentapetalae</taxon>
        <taxon>rosids</taxon>
        <taxon>fabids</taxon>
        <taxon>Malpighiales</taxon>
        <taxon>Linaceae</taxon>
        <taxon>Linum</taxon>
    </lineage>
</organism>
<gene>
    <name evidence="1" type="ORF">LITE_LOCUS27817</name>
</gene>
<name>A0AAV0MBA3_9ROSI</name>